<keyword evidence="2" id="KW-1185">Reference proteome</keyword>
<evidence type="ECO:0000313" key="2">
    <source>
        <dbReference type="Proteomes" id="UP000827976"/>
    </source>
</evidence>
<protein>
    <submittedName>
        <fullName evidence="1">O-methyltransferase COMT-type protein</fullName>
    </submittedName>
</protein>
<dbReference type="Proteomes" id="UP000827976">
    <property type="component" value="Chromosome 3"/>
</dbReference>
<organism evidence="1 2">
    <name type="scientific">Dioscorea alata</name>
    <name type="common">Purple yam</name>
    <dbReference type="NCBI Taxonomy" id="55571"/>
    <lineage>
        <taxon>Eukaryota</taxon>
        <taxon>Viridiplantae</taxon>
        <taxon>Streptophyta</taxon>
        <taxon>Embryophyta</taxon>
        <taxon>Tracheophyta</taxon>
        <taxon>Spermatophyta</taxon>
        <taxon>Magnoliopsida</taxon>
        <taxon>Liliopsida</taxon>
        <taxon>Dioscoreales</taxon>
        <taxon>Dioscoreaceae</taxon>
        <taxon>Dioscorea</taxon>
    </lineage>
</organism>
<gene>
    <name evidence="1" type="ORF">IHE45_03G051700</name>
</gene>
<reference evidence="2" key="1">
    <citation type="journal article" date="2022" name="Nat. Commun.">
        <title>Chromosome evolution and the genetic basis of agronomically important traits in greater yam.</title>
        <authorList>
            <person name="Bredeson J.V."/>
            <person name="Lyons J.B."/>
            <person name="Oniyinde I.O."/>
            <person name="Okereke N.R."/>
            <person name="Kolade O."/>
            <person name="Nnabue I."/>
            <person name="Nwadili C.O."/>
            <person name="Hribova E."/>
            <person name="Parker M."/>
            <person name="Nwogha J."/>
            <person name="Shu S."/>
            <person name="Carlson J."/>
            <person name="Kariba R."/>
            <person name="Muthemba S."/>
            <person name="Knop K."/>
            <person name="Barton G.J."/>
            <person name="Sherwood A.V."/>
            <person name="Lopez-Montes A."/>
            <person name="Asiedu R."/>
            <person name="Jamnadass R."/>
            <person name="Muchugi A."/>
            <person name="Goodstein D."/>
            <person name="Egesi C.N."/>
            <person name="Featherston J."/>
            <person name="Asfaw A."/>
            <person name="Simpson G.G."/>
            <person name="Dolezel J."/>
            <person name="Hendre P.S."/>
            <person name="Van Deynze A."/>
            <person name="Kumar P.L."/>
            <person name="Obidiegwu J.E."/>
            <person name="Bhattacharjee R."/>
            <person name="Rokhsar D.S."/>
        </authorList>
    </citation>
    <scope>NUCLEOTIDE SEQUENCE [LARGE SCALE GENOMIC DNA]</scope>
    <source>
        <strain evidence="2">cv. TDa95/00328</strain>
    </source>
</reference>
<name>A0ACB7WL04_DIOAL</name>
<comment type="caution">
    <text evidence="1">The sequence shown here is derived from an EMBL/GenBank/DDBJ whole genome shotgun (WGS) entry which is preliminary data.</text>
</comment>
<accession>A0ACB7WL04</accession>
<proteinExistence type="predicted"/>
<dbReference type="EMBL" id="CM037013">
    <property type="protein sequence ID" value="KAH7688746.1"/>
    <property type="molecule type" value="Genomic_DNA"/>
</dbReference>
<evidence type="ECO:0000313" key="1">
    <source>
        <dbReference type="EMBL" id="KAH7688746.1"/>
    </source>
</evidence>
<sequence length="360" mass="40339">MADQMEFTTTELLEAQAHVWNLLFSFLKSMCLKSAVELGIADALKKHKKPMNLSELMAALSIPPSKTDPFRRLMRALVQMELFSEKGNDSGDHHEVKYLLTPCSHLLVHGETMNVLPFASLIVNPNISDPSHILGPWFKSPKETPFEFYFSKGFWEVVDEKPEFNKGFNEGMASDSELVGDVVMMTCSDVFKGLKSLVDVGGGTGTMARAIAHAFPETKCTVLDLPHVINTVNDDNSLVEYIGGDMFVSVPHANAALLKWILHDWNDEDCVKILQNCKKVIPARDQGGKIIIIDMVVGVTSDKHAYAVETQLLFDMMMMILFTGKERNESDWRKLFLAAGFKDYKITPFLGLRSVIELYP</sequence>